<feature type="binding site" evidence="8">
    <location>
        <position position="107"/>
    </location>
    <ligand>
        <name>shikimate</name>
        <dbReference type="ChEBI" id="CHEBI:36208"/>
    </ligand>
</feature>
<evidence type="ECO:0000256" key="2">
    <source>
        <dbReference type="ARBA" id="ARBA00012962"/>
    </source>
</evidence>
<feature type="binding site" evidence="8">
    <location>
        <position position="224"/>
    </location>
    <ligand>
        <name>shikimate</name>
        <dbReference type="ChEBI" id="CHEBI:36208"/>
    </ligand>
</feature>
<dbReference type="Proteomes" id="UP000642488">
    <property type="component" value="Unassembled WGS sequence"/>
</dbReference>
<keyword evidence="6 8" id="KW-0057">Aromatic amino acid biosynthesis</keyword>
<feature type="binding site" evidence="8">
    <location>
        <position position="252"/>
    </location>
    <ligand>
        <name>shikimate</name>
        <dbReference type="ChEBI" id="CHEBI:36208"/>
    </ligand>
</feature>
<keyword evidence="3 8" id="KW-0028">Amino-acid biosynthesis</keyword>
<evidence type="ECO:0000313" key="13">
    <source>
        <dbReference type="Proteomes" id="UP000642488"/>
    </source>
</evidence>
<keyword evidence="5 8" id="KW-0560">Oxidoreductase</keyword>
<dbReference type="InterPro" id="IPR013708">
    <property type="entry name" value="Shikimate_DH-bd_N"/>
</dbReference>
<proteinExistence type="inferred from homology"/>
<dbReference type="PANTHER" id="PTHR21089:SF1">
    <property type="entry name" value="BIFUNCTIONAL 3-DEHYDROQUINATE DEHYDRATASE_SHIKIMATE DEHYDROGENASE, CHLOROPLASTIC"/>
    <property type="match status" value="1"/>
</dbReference>
<evidence type="ECO:0000256" key="7">
    <source>
        <dbReference type="ARBA" id="ARBA00049442"/>
    </source>
</evidence>
<keyword evidence="4 8" id="KW-0521">NADP</keyword>
<feature type="binding site" evidence="8">
    <location>
        <position position="66"/>
    </location>
    <ligand>
        <name>shikimate</name>
        <dbReference type="ChEBI" id="CHEBI:36208"/>
    </ligand>
</feature>
<dbReference type="SUPFAM" id="SSF51735">
    <property type="entry name" value="NAD(P)-binding Rossmann-fold domains"/>
    <property type="match status" value="1"/>
</dbReference>
<dbReference type="Pfam" id="PF08501">
    <property type="entry name" value="Shikimate_dh_N"/>
    <property type="match status" value="1"/>
</dbReference>
<feature type="domain" description="Shikimate dehydrogenase substrate binding N-terminal" evidence="10">
    <location>
        <begin position="11"/>
        <end position="92"/>
    </location>
</feature>
<evidence type="ECO:0000259" key="10">
    <source>
        <dbReference type="Pfam" id="PF08501"/>
    </source>
</evidence>
<dbReference type="HAMAP" id="MF_00222">
    <property type="entry name" value="Shikimate_DH_AroE"/>
    <property type="match status" value="1"/>
</dbReference>
<feature type="binding site" evidence="8">
    <location>
        <position position="82"/>
    </location>
    <ligand>
        <name>NADP(+)</name>
        <dbReference type="ChEBI" id="CHEBI:58349"/>
    </ligand>
</feature>
<feature type="domain" description="Quinate/shikimate 5-dehydrogenase/glutamyl-tRNA reductase" evidence="9">
    <location>
        <begin position="129"/>
        <end position="197"/>
    </location>
</feature>
<comment type="subunit">
    <text evidence="8">Homodimer.</text>
</comment>
<dbReference type="NCBIfam" id="TIGR00507">
    <property type="entry name" value="aroE"/>
    <property type="match status" value="1"/>
</dbReference>
<dbReference type="GO" id="GO:0008652">
    <property type="term" value="P:amino acid biosynthetic process"/>
    <property type="evidence" value="ECO:0007669"/>
    <property type="project" value="UniProtKB-KW"/>
</dbReference>
<feature type="domain" description="SDH C-terminal" evidence="11">
    <location>
        <begin position="245"/>
        <end position="268"/>
    </location>
</feature>
<accession>A0A934IBQ9</accession>
<evidence type="ECO:0000259" key="11">
    <source>
        <dbReference type="Pfam" id="PF18317"/>
    </source>
</evidence>
<evidence type="ECO:0000259" key="9">
    <source>
        <dbReference type="Pfam" id="PF01488"/>
    </source>
</evidence>
<comment type="catalytic activity">
    <reaction evidence="7 8">
        <text>shikimate + NADP(+) = 3-dehydroshikimate + NADPH + H(+)</text>
        <dbReference type="Rhea" id="RHEA:17737"/>
        <dbReference type="ChEBI" id="CHEBI:15378"/>
        <dbReference type="ChEBI" id="CHEBI:16630"/>
        <dbReference type="ChEBI" id="CHEBI:36208"/>
        <dbReference type="ChEBI" id="CHEBI:57783"/>
        <dbReference type="ChEBI" id="CHEBI:58349"/>
        <dbReference type="EC" id="1.1.1.25"/>
    </reaction>
</comment>
<dbReference type="GO" id="GO:0005829">
    <property type="term" value="C:cytosol"/>
    <property type="evidence" value="ECO:0007669"/>
    <property type="project" value="TreeGrafter"/>
</dbReference>
<evidence type="ECO:0000256" key="4">
    <source>
        <dbReference type="ARBA" id="ARBA00022857"/>
    </source>
</evidence>
<dbReference type="CDD" id="cd01065">
    <property type="entry name" value="NAD_bind_Shikimate_DH"/>
    <property type="match status" value="1"/>
</dbReference>
<dbReference type="InterPro" id="IPR046346">
    <property type="entry name" value="Aminoacid_DH-like_N_sf"/>
</dbReference>
<dbReference type="InterPro" id="IPR006151">
    <property type="entry name" value="Shikm_DH/Glu-tRNA_Rdtase"/>
</dbReference>
<dbReference type="EMBL" id="JAEKPD010000001">
    <property type="protein sequence ID" value="MBJ3761542.1"/>
    <property type="molecule type" value="Genomic_DNA"/>
</dbReference>
<dbReference type="GO" id="GO:0019632">
    <property type="term" value="P:shikimate metabolic process"/>
    <property type="evidence" value="ECO:0007669"/>
    <property type="project" value="InterPro"/>
</dbReference>
<dbReference type="Pfam" id="PF18317">
    <property type="entry name" value="SDH_C"/>
    <property type="match status" value="1"/>
</dbReference>
<evidence type="ECO:0000256" key="1">
    <source>
        <dbReference type="ARBA" id="ARBA00004871"/>
    </source>
</evidence>
<gene>
    <name evidence="8" type="primary">aroE</name>
    <name evidence="12" type="ORF">ILP92_02110</name>
</gene>
<feature type="binding site" evidence="8">
    <location>
        <position position="245"/>
    </location>
    <ligand>
        <name>NADP(+)</name>
        <dbReference type="ChEBI" id="CHEBI:58349"/>
    </ligand>
</feature>
<feature type="binding site" evidence="8">
    <location>
        <position position="91"/>
    </location>
    <ligand>
        <name>shikimate</name>
        <dbReference type="ChEBI" id="CHEBI:36208"/>
    </ligand>
</feature>
<name>A0A934IBQ9_9RHOB</name>
<reference evidence="12" key="1">
    <citation type="submission" date="2020-12" db="EMBL/GenBank/DDBJ databases">
        <title>Bacterial taxonomy.</title>
        <authorList>
            <person name="Pan X."/>
        </authorList>
    </citation>
    <scope>NUCLEOTIDE SEQUENCE</scope>
    <source>
        <strain evidence="12">KCTC 52957</strain>
    </source>
</reference>
<dbReference type="Gene3D" id="3.40.50.10860">
    <property type="entry name" value="Leucine Dehydrogenase, chain A, domain 1"/>
    <property type="match status" value="1"/>
</dbReference>
<dbReference type="GO" id="GO:0004764">
    <property type="term" value="F:shikimate 3-dehydrogenase (NADP+) activity"/>
    <property type="evidence" value="ECO:0007669"/>
    <property type="project" value="UniProtKB-UniRule"/>
</dbReference>
<feature type="binding site" evidence="8">
    <location>
        <begin position="19"/>
        <end position="21"/>
    </location>
    <ligand>
        <name>shikimate</name>
        <dbReference type="ChEBI" id="CHEBI:36208"/>
    </ligand>
</feature>
<dbReference type="NCBIfam" id="NF001312">
    <property type="entry name" value="PRK00258.1-4"/>
    <property type="match status" value="1"/>
</dbReference>
<evidence type="ECO:0000256" key="5">
    <source>
        <dbReference type="ARBA" id="ARBA00023002"/>
    </source>
</evidence>
<comment type="similarity">
    <text evidence="8">Belongs to the shikimate dehydrogenase family.</text>
</comment>
<feature type="binding site" evidence="8">
    <location>
        <begin position="157"/>
        <end position="162"/>
    </location>
    <ligand>
        <name>NADP(+)</name>
        <dbReference type="ChEBI" id="CHEBI:58349"/>
    </ligand>
</feature>
<evidence type="ECO:0000256" key="8">
    <source>
        <dbReference type="HAMAP-Rule" id="MF_00222"/>
    </source>
</evidence>
<dbReference type="InterPro" id="IPR022893">
    <property type="entry name" value="Shikimate_DH_fam"/>
</dbReference>
<organism evidence="12 13">
    <name type="scientific">Palleronia pontilimi</name>
    <dbReference type="NCBI Taxonomy" id="1964209"/>
    <lineage>
        <taxon>Bacteria</taxon>
        <taxon>Pseudomonadati</taxon>
        <taxon>Pseudomonadota</taxon>
        <taxon>Alphaproteobacteria</taxon>
        <taxon>Rhodobacterales</taxon>
        <taxon>Roseobacteraceae</taxon>
        <taxon>Palleronia</taxon>
    </lineage>
</organism>
<feature type="binding site" evidence="8">
    <location>
        <position position="222"/>
    </location>
    <ligand>
        <name>NADP(+)</name>
        <dbReference type="ChEBI" id="CHEBI:58349"/>
    </ligand>
</feature>
<comment type="function">
    <text evidence="8">Involved in the biosynthesis of the chorismate, which leads to the biosynthesis of aromatic amino acids. Catalyzes the reversible NADPH linked reduction of 3-dehydroshikimate (DHSA) to yield shikimate (SA).</text>
</comment>
<dbReference type="SUPFAM" id="SSF53223">
    <property type="entry name" value="Aminoacid dehydrogenase-like, N-terminal domain"/>
    <property type="match status" value="1"/>
</dbReference>
<dbReference type="GO" id="GO:0009073">
    <property type="term" value="P:aromatic amino acid family biosynthetic process"/>
    <property type="evidence" value="ECO:0007669"/>
    <property type="project" value="UniProtKB-KW"/>
</dbReference>
<dbReference type="EC" id="1.1.1.25" evidence="2 8"/>
<dbReference type="Pfam" id="PF01488">
    <property type="entry name" value="Shikimate_DH"/>
    <property type="match status" value="1"/>
</dbReference>
<dbReference type="GO" id="GO:0009423">
    <property type="term" value="P:chorismate biosynthetic process"/>
    <property type="evidence" value="ECO:0007669"/>
    <property type="project" value="UniProtKB-UniRule"/>
</dbReference>
<dbReference type="PANTHER" id="PTHR21089">
    <property type="entry name" value="SHIKIMATE DEHYDROGENASE"/>
    <property type="match status" value="1"/>
</dbReference>
<feature type="active site" description="Proton acceptor" evidence="8">
    <location>
        <position position="70"/>
    </location>
</feature>
<sequence length="278" mass="30142">MSDQKIPLAAVLGAPVSHSKSPLLHSFWLRRYGLPGHYIPIHVEQADLQTVIRTLPLMGFIGCNVTIPHKESVLDLADTVTDRAALIGAANMLTFRPDGKISADNTDGYGFIENLRHGAPDWSPRDGPAALFGAGGAARAIITALIDAGVPEIRLTNRTRTRSDALRKEFGARITIYDWVQAGNTLDGATTVINTTSLGMEGKGEFRVPMDGLSPDALVTDIVYTPLQTQFLQRAAEMGCRTVDGLGMLLHQAVPAFERWFGERPEVDEETRQVVLGG</sequence>
<protein>
    <recommendedName>
        <fullName evidence="2 8">Shikimate dehydrogenase (NADP(+))</fullName>
        <shortName evidence="8">SDH</shortName>
        <ecNumber evidence="2 8">1.1.1.25</ecNumber>
    </recommendedName>
</protein>
<dbReference type="AlphaFoldDB" id="A0A934IBQ9"/>
<keyword evidence="13" id="KW-1185">Reference proteome</keyword>
<evidence type="ECO:0000313" key="12">
    <source>
        <dbReference type="EMBL" id="MBJ3761542.1"/>
    </source>
</evidence>
<evidence type="ECO:0000256" key="6">
    <source>
        <dbReference type="ARBA" id="ARBA00023141"/>
    </source>
</evidence>
<comment type="caution">
    <text evidence="12">The sequence shown here is derived from an EMBL/GenBank/DDBJ whole genome shotgun (WGS) entry which is preliminary data.</text>
</comment>
<feature type="binding site" evidence="8">
    <location>
        <begin position="133"/>
        <end position="137"/>
    </location>
    <ligand>
        <name>NADP(+)</name>
        <dbReference type="ChEBI" id="CHEBI:58349"/>
    </ligand>
</feature>
<dbReference type="GO" id="GO:0050661">
    <property type="term" value="F:NADP binding"/>
    <property type="evidence" value="ECO:0007669"/>
    <property type="project" value="InterPro"/>
</dbReference>
<comment type="pathway">
    <text evidence="1 8">Metabolic intermediate biosynthesis; chorismate biosynthesis; chorismate from D-erythrose 4-phosphate and phosphoenolpyruvate: step 4/7.</text>
</comment>
<dbReference type="RefSeq" id="WP_198914697.1">
    <property type="nucleotide sequence ID" value="NZ_JAEKPD010000001.1"/>
</dbReference>
<dbReference type="InterPro" id="IPR041121">
    <property type="entry name" value="SDH_C"/>
</dbReference>
<dbReference type="InterPro" id="IPR036291">
    <property type="entry name" value="NAD(P)-bd_dom_sf"/>
</dbReference>
<dbReference type="InterPro" id="IPR011342">
    <property type="entry name" value="Shikimate_DH"/>
</dbReference>
<evidence type="ECO:0000256" key="3">
    <source>
        <dbReference type="ARBA" id="ARBA00022605"/>
    </source>
</evidence>
<dbReference type="Gene3D" id="3.40.50.720">
    <property type="entry name" value="NAD(P)-binding Rossmann-like Domain"/>
    <property type="match status" value="1"/>
</dbReference>